<protein>
    <submittedName>
        <fullName evidence="2">Uncharacterized protein</fullName>
    </submittedName>
</protein>
<keyword evidence="3" id="KW-1185">Reference proteome</keyword>
<accession>A0AAN8LFB8</accession>
<dbReference type="Proteomes" id="UP001356427">
    <property type="component" value="Unassembled WGS sequence"/>
</dbReference>
<comment type="caution">
    <text evidence="2">The sequence shown here is derived from an EMBL/GenBank/DDBJ whole genome shotgun (WGS) entry which is preliminary data.</text>
</comment>
<dbReference type="EMBL" id="JAGTTL010000019">
    <property type="protein sequence ID" value="KAK6308519.1"/>
    <property type="molecule type" value="Genomic_DNA"/>
</dbReference>
<sequence length="129" mass="14526">MTSLACLDPGAVREGHQNKPNFTRTTMSEDTGGKVPWYMTLLHEKEQNILMFGEEITHWSEFEEECLKKDQDIISHNEDVARGQGGSRDSSALYISDFCESIVAHTCTELEVVTFSFAVVEKVPNVILE</sequence>
<organism evidence="2 3">
    <name type="scientific">Coregonus suidteri</name>
    <dbReference type="NCBI Taxonomy" id="861788"/>
    <lineage>
        <taxon>Eukaryota</taxon>
        <taxon>Metazoa</taxon>
        <taxon>Chordata</taxon>
        <taxon>Craniata</taxon>
        <taxon>Vertebrata</taxon>
        <taxon>Euteleostomi</taxon>
        <taxon>Actinopterygii</taxon>
        <taxon>Neopterygii</taxon>
        <taxon>Teleostei</taxon>
        <taxon>Protacanthopterygii</taxon>
        <taxon>Salmoniformes</taxon>
        <taxon>Salmonidae</taxon>
        <taxon>Coregoninae</taxon>
        <taxon>Coregonus</taxon>
    </lineage>
</organism>
<name>A0AAN8LFB8_9TELE</name>
<proteinExistence type="predicted"/>
<evidence type="ECO:0000313" key="2">
    <source>
        <dbReference type="EMBL" id="KAK6308519.1"/>
    </source>
</evidence>
<gene>
    <name evidence="2" type="ORF">J4Q44_G00217900</name>
</gene>
<evidence type="ECO:0000256" key="1">
    <source>
        <dbReference type="SAM" id="MobiDB-lite"/>
    </source>
</evidence>
<reference evidence="2 3" key="1">
    <citation type="submission" date="2021-04" db="EMBL/GenBank/DDBJ databases">
        <authorList>
            <person name="De Guttry C."/>
            <person name="Zahm M."/>
            <person name="Klopp C."/>
            <person name="Cabau C."/>
            <person name="Louis A."/>
            <person name="Berthelot C."/>
            <person name="Parey E."/>
            <person name="Roest Crollius H."/>
            <person name="Montfort J."/>
            <person name="Robinson-Rechavi M."/>
            <person name="Bucao C."/>
            <person name="Bouchez O."/>
            <person name="Gislard M."/>
            <person name="Lluch J."/>
            <person name="Milhes M."/>
            <person name="Lampietro C."/>
            <person name="Lopez Roques C."/>
            <person name="Donnadieu C."/>
            <person name="Braasch I."/>
            <person name="Desvignes T."/>
            <person name="Postlethwait J."/>
            <person name="Bobe J."/>
            <person name="Wedekind C."/>
            <person name="Guiguen Y."/>
        </authorList>
    </citation>
    <scope>NUCLEOTIDE SEQUENCE [LARGE SCALE GENOMIC DNA]</scope>
    <source>
        <strain evidence="2">Cs_M1</strain>
        <tissue evidence="2">Blood</tissue>
    </source>
</reference>
<feature type="region of interest" description="Disordered" evidence="1">
    <location>
        <begin position="1"/>
        <end position="20"/>
    </location>
</feature>
<dbReference type="AlphaFoldDB" id="A0AAN8LFB8"/>
<evidence type="ECO:0000313" key="3">
    <source>
        <dbReference type="Proteomes" id="UP001356427"/>
    </source>
</evidence>